<evidence type="ECO:0000256" key="10">
    <source>
        <dbReference type="ARBA" id="ARBA00023002"/>
    </source>
</evidence>
<organism evidence="12 13">
    <name type="scientific">Pinctada imbricata</name>
    <name type="common">Atlantic pearl-oyster</name>
    <name type="synonym">Pinctada martensii</name>
    <dbReference type="NCBI Taxonomy" id="66713"/>
    <lineage>
        <taxon>Eukaryota</taxon>
        <taxon>Metazoa</taxon>
        <taxon>Spiralia</taxon>
        <taxon>Lophotrochozoa</taxon>
        <taxon>Mollusca</taxon>
        <taxon>Bivalvia</taxon>
        <taxon>Autobranchia</taxon>
        <taxon>Pteriomorphia</taxon>
        <taxon>Pterioida</taxon>
        <taxon>Pterioidea</taxon>
        <taxon>Pteriidae</taxon>
        <taxon>Pinctada</taxon>
    </lineage>
</organism>
<comment type="caution">
    <text evidence="12">The sequence shown here is derived from an EMBL/GenBank/DDBJ whole genome shotgun (WGS) entry which is preliminary data.</text>
</comment>
<evidence type="ECO:0000256" key="7">
    <source>
        <dbReference type="ARBA" id="ARBA00022643"/>
    </source>
</evidence>
<gene>
    <name evidence="12" type="ORF">FSP39_020157</name>
</gene>
<dbReference type="PANTHER" id="PTHR31457:SF2">
    <property type="entry name" value="CYANOCOBALAMIN REDUCTASE _ ALKYLCOBALAMIN DEALKYLASE"/>
    <property type="match status" value="1"/>
</dbReference>
<dbReference type="GO" id="GO:0032451">
    <property type="term" value="F:demethylase activity"/>
    <property type="evidence" value="ECO:0007669"/>
    <property type="project" value="TreeGrafter"/>
</dbReference>
<dbReference type="AlphaFoldDB" id="A0AA89BRK3"/>
<dbReference type="PANTHER" id="PTHR31457">
    <property type="entry name" value="METHYLMALONIC ACIDURIA AND HOMOCYSTINURIA TYPE C PROTEIN"/>
    <property type="match status" value="1"/>
</dbReference>
<evidence type="ECO:0000256" key="11">
    <source>
        <dbReference type="ARBA" id="ARBA00031313"/>
    </source>
</evidence>
<keyword evidence="13" id="KW-1185">Reference proteome</keyword>
<evidence type="ECO:0000256" key="9">
    <source>
        <dbReference type="ARBA" id="ARBA00022857"/>
    </source>
</evidence>
<dbReference type="GO" id="GO:0033787">
    <property type="term" value="F:cyanocobalamin reductase (cyanide-eliminating) (NADP+) activity"/>
    <property type="evidence" value="ECO:0007669"/>
    <property type="project" value="TreeGrafter"/>
</dbReference>
<accession>A0AA89BRK3</accession>
<comment type="cofactor">
    <cofactor evidence="2">
        <name>FAD</name>
        <dbReference type="ChEBI" id="CHEBI:57692"/>
    </cofactor>
</comment>
<evidence type="ECO:0000256" key="5">
    <source>
        <dbReference type="ARBA" id="ARBA00022490"/>
    </source>
</evidence>
<protein>
    <recommendedName>
        <fullName evidence="11">Cyanocobalamin reductase (cyanide-eliminating)</fullName>
    </recommendedName>
</protein>
<comment type="subcellular location">
    <subcellularLocation>
        <location evidence="3">Cytoplasm</location>
    </subcellularLocation>
</comment>
<dbReference type="GO" id="GO:0071949">
    <property type="term" value="F:FAD binding"/>
    <property type="evidence" value="ECO:0007669"/>
    <property type="project" value="TreeGrafter"/>
</dbReference>
<evidence type="ECO:0000256" key="3">
    <source>
        <dbReference type="ARBA" id="ARBA00004496"/>
    </source>
</evidence>
<dbReference type="Proteomes" id="UP001186944">
    <property type="component" value="Unassembled WGS sequence"/>
</dbReference>
<reference evidence="12" key="1">
    <citation type="submission" date="2019-08" db="EMBL/GenBank/DDBJ databases">
        <title>The improved chromosome-level genome for the pearl oyster Pinctada fucata martensii using PacBio sequencing and Hi-C.</title>
        <authorList>
            <person name="Zheng Z."/>
        </authorList>
    </citation>
    <scope>NUCLEOTIDE SEQUENCE</scope>
    <source>
        <strain evidence="12">ZZ-2019</strain>
        <tissue evidence="12">Adductor muscle</tissue>
    </source>
</reference>
<dbReference type="Pfam" id="PF16690">
    <property type="entry name" value="MMACHC"/>
    <property type="match status" value="1"/>
</dbReference>
<keyword evidence="9" id="KW-0521">NADP</keyword>
<evidence type="ECO:0000256" key="2">
    <source>
        <dbReference type="ARBA" id="ARBA00001974"/>
    </source>
</evidence>
<dbReference type="InterPro" id="IPR032037">
    <property type="entry name" value="MMACHC"/>
</dbReference>
<dbReference type="EMBL" id="VSWD01000010">
    <property type="protein sequence ID" value="KAK3091481.1"/>
    <property type="molecule type" value="Genomic_DNA"/>
</dbReference>
<evidence type="ECO:0000256" key="1">
    <source>
        <dbReference type="ARBA" id="ARBA00001917"/>
    </source>
</evidence>
<evidence type="ECO:0000313" key="13">
    <source>
        <dbReference type="Proteomes" id="UP001186944"/>
    </source>
</evidence>
<proteinExistence type="inferred from homology"/>
<dbReference type="GO" id="GO:0005737">
    <property type="term" value="C:cytoplasm"/>
    <property type="evidence" value="ECO:0007669"/>
    <property type="project" value="UniProtKB-SubCell"/>
</dbReference>
<evidence type="ECO:0000256" key="8">
    <source>
        <dbReference type="ARBA" id="ARBA00022827"/>
    </source>
</evidence>
<keyword evidence="10" id="KW-0560">Oxidoreductase</keyword>
<evidence type="ECO:0000256" key="6">
    <source>
        <dbReference type="ARBA" id="ARBA00022630"/>
    </source>
</evidence>
<keyword evidence="8" id="KW-0274">FAD</keyword>
<keyword evidence="7" id="KW-0288">FMN</keyword>
<sequence>MFEKGFKQFLCRQDCTGVRDPIDQCVAYYFSQVMQAYSDYEIDAIHDFEMNHNRRPKVLIQTVAHISGAAYYYQRADVVDDPWPESQKICGVCVHPRYGGWFALRGVLIFKDVIYSDLQQTPPTDCVPGQRQRISLLEKFNFNWKDWTFRDVIEAEQKYTEQQKDYFATRPGDRQKVIEAIKNSCQNSDNS</sequence>
<name>A0AA89BRK3_PINIB</name>
<comment type="similarity">
    <text evidence="4">Belongs to the MMACHC family.</text>
</comment>
<comment type="cofactor">
    <cofactor evidence="1">
        <name>FMN</name>
        <dbReference type="ChEBI" id="CHEBI:58210"/>
    </cofactor>
</comment>
<evidence type="ECO:0000313" key="12">
    <source>
        <dbReference type="EMBL" id="KAK3091481.1"/>
    </source>
</evidence>
<evidence type="ECO:0000256" key="4">
    <source>
        <dbReference type="ARBA" id="ARBA00007762"/>
    </source>
</evidence>
<dbReference type="GO" id="GO:0009235">
    <property type="term" value="P:cobalamin metabolic process"/>
    <property type="evidence" value="ECO:0007669"/>
    <property type="project" value="TreeGrafter"/>
</dbReference>
<keyword evidence="5" id="KW-0963">Cytoplasm</keyword>
<keyword evidence="6" id="KW-0285">Flavoprotein</keyword>
<dbReference type="CDD" id="cd12959">
    <property type="entry name" value="MMACHC-like"/>
    <property type="match status" value="1"/>
</dbReference>